<dbReference type="EMBL" id="CADEPM010000002">
    <property type="protein sequence ID" value="CAB3400564.1"/>
    <property type="molecule type" value="Genomic_DNA"/>
</dbReference>
<dbReference type="AlphaFoldDB" id="A0A8S1EHY1"/>
<evidence type="ECO:0000313" key="2">
    <source>
        <dbReference type="EMBL" id="CAB3400564.1"/>
    </source>
</evidence>
<dbReference type="PANTHER" id="PTHR43317">
    <property type="entry name" value="THERMOSPERMINE SYNTHASE ACAULIS5"/>
    <property type="match status" value="1"/>
</dbReference>
<gene>
    <name evidence="2" type="ORF">CBOVIS_LOCUS3475</name>
</gene>
<keyword evidence="1" id="KW-0620">Polyamine biosynthesis</keyword>
<accession>A0A8S1EHY1</accession>
<dbReference type="SUPFAM" id="SSF53335">
    <property type="entry name" value="S-adenosyl-L-methionine-dependent methyltransferases"/>
    <property type="match status" value="1"/>
</dbReference>
<dbReference type="OrthoDB" id="411785at2759"/>
<proteinExistence type="predicted"/>
<sequence>MPEEFTMKRFLQYIFILPPSVLIDENYGQVQDDNLVLERVDYKYSKIAQECSSVTDVCYVVMDKKLDTENGEIVERHMFVKGFETDSDTVVRLVPPQKEKTFENSDTRIWKVDHKTIRAQYVSALVCAPFIVSTLSLVHEDNNDKSVLEIGLGGGSLDMFLHELNPNMKITALEIDPVVVKLSKKWFDVVDDKQRKTVISDGAKFIEKTAKKNEKFDVVILDACDSSNEFPCPAKIFREPHIISKLSSIMTDNGVLVINMLSYNDNETDNSMKLFETLTEHFGSCLRMTVKEEINVIAICTHQYISDNSASVEFLKKRASAVTMNLGMQDNLNNIAFV</sequence>
<dbReference type="Proteomes" id="UP000494206">
    <property type="component" value="Unassembled WGS sequence"/>
</dbReference>
<protein>
    <recommendedName>
        <fullName evidence="4">Methyltransferase domain-containing protein</fullName>
    </recommendedName>
</protein>
<evidence type="ECO:0000256" key="1">
    <source>
        <dbReference type="ARBA" id="ARBA00023115"/>
    </source>
</evidence>
<comment type="caution">
    <text evidence="2">The sequence shown here is derived from an EMBL/GenBank/DDBJ whole genome shotgun (WGS) entry which is preliminary data.</text>
</comment>
<dbReference type="InterPro" id="IPR029063">
    <property type="entry name" value="SAM-dependent_MTases_sf"/>
</dbReference>
<reference evidence="2 3" key="1">
    <citation type="submission" date="2020-04" db="EMBL/GenBank/DDBJ databases">
        <authorList>
            <person name="Laetsch R D."/>
            <person name="Stevens L."/>
            <person name="Kumar S."/>
            <person name="Blaxter L. M."/>
        </authorList>
    </citation>
    <scope>NUCLEOTIDE SEQUENCE [LARGE SCALE GENOMIC DNA]</scope>
</reference>
<dbReference type="PANTHER" id="PTHR43317:SF1">
    <property type="entry name" value="THERMOSPERMINE SYNTHASE ACAULIS5"/>
    <property type="match status" value="1"/>
</dbReference>
<evidence type="ECO:0000313" key="3">
    <source>
        <dbReference type="Proteomes" id="UP000494206"/>
    </source>
</evidence>
<dbReference type="CDD" id="cd02440">
    <property type="entry name" value="AdoMet_MTases"/>
    <property type="match status" value="1"/>
</dbReference>
<dbReference type="Pfam" id="PF01564">
    <property type="entry name" value="Spermine_synth"/>
    <property type="match status" value="1"/>
</dbReference>
<evidence type="ECO:0008006" key="4">
    <source>
        <dbReference type="Google" id="ProtNLM"/>
    </source>
</evidence>
<dbReference type="Gene3D" id="3.40.50.150">
    <property type="entry name" value="Vaccinia Virus protein VP39"/>
    <property type="match status" value="1"/>
</dbReference>
<organism evidence="2 3">
    <name type="scientific">Caenorhabditis bovis</name>
    <dbReference type="NCBI Taxonomy" id="2654633"/>
    <lineage>
        <taxon>Eukaryota</taxon>
        <taxon>Metazoa</taxon>
        <taxon>Ecdysozoa</taxon>
        <taxon>Nematoda</taxon>
        <taxon>Chromadorea</taxon>
        <taxon>Rhabditida</taxon>
        <taxon>Rhabditina</taxon>
        <taxon>Rhabditomorpha</taxon>
        <taxon>Rhabditoidea</taxon>
        <taxon>Rhabditidae</taxon>
        <taxon>Peloderinae</taxon>
        <taxon>Caenorhabditis</taxon>
    </lineage>
</organism>
<name>A0A8S1EHY1_9PELO</name>
<keyword evidence="3" id="KW-1185">Reference proteome</keyword>
<dbReference type="GO" id="GO:0006596">
    <property type="term" value="P:polyamine biosynthetic process"/>
    <property type="evidence" value="ECO:0007669"/>
    <property type="project" value="UniProtKB-KW"/>
</dbReference>